<proteinExistence type="predicted"/>
<dbReference type="GO" id="GO:0071949">
    <property type="term" value="F:FAD binding"/>
    <property type="evidence" value="ECO:0007669"/>
    <property type="project" value="InterPro"/>
</dbReference>
<protein>
    <recommendedName>
        <fullName evidence="4">FAD-binding PCMH-type domain-containing protein</fullName>
    </recommendedName>
</protein>
<dbReference type="InterPro" id="IPR016169">
    <property type="entry name" value="FAD-bd_PCMH_sub2"/>
</dbReference>
<evidence type="ECO:0000313" key="6">
    <source>
        <dbReference type="Proteomes" id="UP000323521"/>
    </source>
</evidence>
<evidence type="ECO:0000256" key="2">
    <source>
        <dbReference type="ARBA" id="ARBA00022827"/>
    </source>
</evidence>
<dbReference type="InterPro" id="IPR051312">
    <property type="entry name" value="Diverse_Substr_Oxidored"/>
</dbReference>
<evidence type="ECO:0000256" key="1">
    <source>
        <dbReference type="ARBA" id="ARBA00022630"/>
    </source>
</evidence>
<dbReference type="InterPro" id="IPR036318">
    <property type="entry name" value="FAD-bd_PCMH-like_sf"/>
</dbReference>
<evidence type="ECO:0000313" key="5">
    <source>
        <dbReference type="EMBL" id="ATW28487.1"/>
    </source>
</evidence>
<keyword evidence="1" id="KW-0285">Flavoprotein</keyword>
<dbReference type="InterPro" id="IPR016166">
    <property type="entry name" value="FAD-bd_PCMH"/>
</dbReference>
<dbReference type="GO" id="GO:0016491">
    <property type="term" value="F:oxidoreductase activity"/>
    <property type="evidence" value="ECO:0007669"/>
    <property type="project" value="UniProtKB-KW"/>
</dbReference>
<sequence>MDVLDREGEKSCLVAGATNVMPFIRAEKLNNKTLINIRHLHELRFITEMEDKILIGPLTTIHDLEHAEIIEKYAPVLREAARNFADPTTRNSATIAGNIANASPAADTATPLLALNATVVAESKTRGERKIPIGTFFKGVNKTALACDELITGIEVPKKAANSASTFIKLGLRNAMAISVVSVAAGVEIEAGRIKEVNIALGSVAPTPVRAEQVEAFLAGKEISLKLLEEAAEKVNEDISPIGDVRASGEYRKMVAPVIVRRALAKSAQL</sequence>
<reference evidence="5 6" key="1">
    <citation type="submission" date="2016-10" db="EMBL/GenBank/DDBJ databases">
        <title>Complete Genome Sequence of Peptococcaceae strain DCMF.</title>
        <authorList>
            <person name="Edwards R.J."/>
            <person name="Holland S.I."/>
            <person name="Deshpande N.P."/>
            <person name="Wong Y.K."/>
            <person name="Ertan H."/>
            <person name="Manefield M."/>
            <person name="Russell T.L."/>
            <person name="Lee M.J."/>
        </authorList>
    </citation>
    <scope>NUCLEOTIDE SEQUENCE [LARGE SCALE GENOMIC DNA]</scope>
    <source>
        <strain evidence="5 6">DCMF</strain>
    </source>
</reference>
<keyword evidence="3" id="KW-0560">Oxidoreductase</keyword>
<dbReference type="Proteomes" id="UP000323521">
    <property type="component" value="Chromosome"/>
</dbReference>
<dbReference type="InterPro" id="IPR005107">
    <property type="entry name" value="CO_DH_flav_C"/>
</dbReference>
<dbReference type="InterPro" id="IPR002346">
    <property type="entry name" value="Mopterin_DH_FAD-bd"/>
</dbReference>
<dbReference type="PANTHER" id="PTHR42659">
    <property type="entry name" value="XANTHINE DEHYDROGENASE SUBUNIT C-RELATED"/>
    <property type="match status" value="1"/>
</dbReference>
<dbReference type="EMBL" id="CP017634">
    <property type="protein sequence ID" value="ATW28487.1"/>
    <property type="molecule type" value="Genomic_DNA"/>
</dbReference>
<dbReference type="SUPFAM" id="SSF55447">
    <property type="entry name" value="CO dehydrogenase flavoprotein C-terminal domain-like"/>
    <property type="match status" value="1"/>
</dbReference>
<dbReference type="SMART" id="SM01092">
    <property type="entry name" value="CO_deh_flav_C"/>
    <property type="match status" value="1"/>
</dbReference>
<dbReference type="InterPro" id="IPR036683">
    <property type="entry name" value="CO_DH_flav_C_dom_sf"/>
</dbReference>
<dbReference type="PANTHER" id="PTHR42659:SF2">
    <property type="entry name" value="XANTHINE DEHYDROGENASE SUBUNIT C-RELATED"/>
    <property type="match status" value="1"/>
</dbReference>
<evidence type="ECO:0000256" key="3">
    <source>
        <dbReference type="ARBA" id="ARBA00023002"/>
    </source>
</evidence>
<name>A0A3G1L1E6_FORW1</name>
<organism evidence="5 6">
    <name type="scientific">Formimonas warabiya</name>
    <dbReference type="NCBI Taxonomy" id="1761012"/>
    <lineage>
        <taxon>Bacteria</taxon>
        <taxon>Bacillati</taxon>
        <taxon>Bacillota</taxon>
        <taxon>Clostridia</taxon>
        <taxon>Eubacteriales</taxon>
        <taxon>Peptococcaceae</taxon>
        <taxon>Candidatus Formimonas</taxon>
    </lineage>
</organism>
<dbReference type="Gene3D" id="3.30.390.50">
    <property type="entry name" value="CO dehydrogenase flavoprotein, C-terminal domain"/>
    <property type="match status" value="1"/>
</dbReference>
<keyword evidence="6" id="KW-1185">Reference proteome</keyword>
<dbReference type="AlphaFoldDB" id="A0A3G1L1E6"/>
<dbReference type="Pfam" id="PF03450">
    <property type="entry name" value="CO_deh_flav_C"/>
    <property type="match status" value="1"/>
</dbReference>
<dbReference type="SUPFAM" id="SSF56176">
    <property type="entry name" value="FAD-binding/transporter-associated domain-like"/>
    <property type="match status" value="1"/>
</dbReference>
<dbReference type="PROSITE" id="PS51387">
    <property type="entry name" value="FAD_PCMH"/>
    <property type="match status" value="1"/>
</dbReference>
<gene>
    <name evidence="5" type="ORF">DCMF_08965</name>
</gene>
<feature type="domain" description="FAD-binding PCMH-type" evidence="4">
    <location>
        <begin position="1"/>
        <end position="161"/>
    </location>
</feature>
<dbReference type="KEGG" id="fwa:DCMF_08965"/>
<dbReference type="Pfam" id="PF00941">
    <property type="entry name" value="FAD_binding_5"/>
    <property type="match status" value="1"/>
</dbReference>
<accession>A0A3G1L1E6</accession>
<evidence type="ECO:0000259" key="4">
    <source>
        <dbReference type="PROSITE" id="PS51387"/>
    </source>
</evidence>
<dbReference type="Gene3D" id="3.30.465.10">
    <property type="match status" value="1"/>
</dbReference>
<keyword evidence="2" id="KW-0274">FAD</keyword>